<evidence type="ECO:0000313" key="2">
    <source>
        <dbReference type="EMBL" id="ATE54023.1"/>
    </source>
</evidence>
<accession>A0A290Z4Y6</accession>
<feature type="chain" id="PRO_5013262279" evidence="1">
    <location>
        <begin position="33"/>
        <end position="87"/>
    </location>
</feature>
<dbReference type="InterPro" id="IPR006311">
    <property type="entry name" value="TAT_signal"/>
</dbReference>
<keyword evidence="3" id="KW-1185">Reference proteome</keyword>
<dbReference type="KEGG" id="apre:CNX65_12570"/>
<name>A0A290Z4Y6_9PSEU</name>
<gene>
    <name evidence="2" type="ORF">CNX65_12570</name>
</gene>
<dbReference type="PROSITE" id="PS51318">
    <property type="entry name" value="TAT"/>
    <property type="match status" value="1"/>
</dbReference>
<organism evidence="2 3">
    <name type="scientific">Actinosynnema pretiosum</name>
    <dbReference type="NCBI Taxonomy" id="42197"/>
    <lineage>
        <taxon>Bacteria</taxon>
        <taxon>Bacillati</taxon>
        <taxon>Actinomycetota</taxon>
        <taxon>Actinomycetes</taxon>
        <taxon>Pseudonocardiales</taxon>
        <taxon>Pseudonocardiaceae</taxon>
        <taxon>Actinosynnema</taxon>
    </lineage>
</organism>
<evidence type="ECO:0000313" key="3">
    <source>
        <dbReference type="Proteomes" id="UP000218505"/>
    </source>
</evidence>
<dbReference type="EMBL" id="CP023445">
    <property type="protein sequence ID" value="ATE54023.1"/>
    <property type="molecule type" value="Genomic_DNA"/>
</dbReference>
<protein>
    <submittedName>
        <fullName evidence="2">Uncharacterized protein</fullName>
    </submittedName>
</protein>
<proteinExistence type="predicted"/>
<feature type="signal peptide" evidence="1">
    <location>
        <begin position="1"/>
        <end position="32"/>
    </location>
</feature>
<dbReference type="Proteomes" id="UP000218505">
    <property type="component" value="Chromosome"/>
</dbReference>
<dbReference type="RefSeq" id="WP_096492946.1">
    <property type="nucleotide sequence ID" value="NZ_CP023445.1"/>
</dbReference>
<sequence>MLSSLTRALLRATATTLAAGLLASLPVAPAHAQITHPVPTDLTGAARGAAPSGLLGAGVLRTEHATPLVAAPGRDHGGGAARAYRPV</sequence>
<reference evidence="2" key="1">
    <citation type="submission" date="2017-09" db="EMBL/GenBank/DDBJ databases">
        <title>Complete Genome Sequence of ansamitocin-producing Bacterium Actinosynnema pretiosum X47.</title>
        <authorList>
            <person name="Cao G."/>
            <person name="Zong G."/>
            <person name="Zhong C."/>
            <person name="Fu J."/>
        </authorList>
    </citation>
    <scope>NUCLEOTIDE SEQUENCE [LARGE SCALE GENOMIC DNA]</scope>
    <source>
        <strain evidence="2">X47</strain>
    </source>
</reference>
<evidence type="ECO:0000256" key="1">
    <source>
        <dbReference type="SAM" id="SignalP"/>
    </source>
</evidence>
<keyword evidence="1" id="KW-0732">Signal</keyword>
<dbReference type="AlphaFoldDB" id="A0A290Z4Y6"/>